<dbReference type="InterPro" id="IPR042213">
    <property type="entry name" value="NBD_C_sf"/>
</dbReference>
<keyword evidence="3" id="KW-0547">Nucleotide-binding</keyword>
<evidence type="ECO:0000313" key="10">
    <source>
        <dbReference type="Proteomes" id="UP001576776"/>
    </source>
</evidence>
<keyword evidence="6" id="KW-0119">Carbohydrate metabolism</keyword>
<evidence type="ECO:0000256" key="3">
    <source>
        <dbReference type="ARBA" id="ARBA00022741"/>
    </source>
</evidence>
<dbReference type="Pfam" id="PF07005">
    <property type="entry name" value="SBD_N"/>
    <property type="match status" value="1"/>
</dbReference>
<evidence type="ECO:0000256" key="4">
    <source>
        <dbReference type="ARBA" id="ARBA00022777"/>
    </source>
</evidence>
<evidence type="ECO:0000256" key="5">
    <source>
        <dbReference type="ARBA" id="ARBA00022840"/>
    </source>
</evidence>
<organism evidence="9 10">
    <name type="scientific">Floridaenema fluviatile BLCC-F154</name>
    <dbReference type="NCBI Taxonomy" id="3153640"/>
    <lineage>
        <taxon>Bacteria</taxon>
        <taxon>Bacillati</taxon>
        <taxon>Cyanobacteriota</taxon>
        <taxon>Cyanophyceae</taxon>
        <taxon>Oscillatoriophycideae</taxon>
        <taxon>Aerosakkonematales</taxon>
        <taxon>Aerosakkonemataceae</taxon>
        <taxon>Floridanema</taxon>
        <taxon>Floridanema fluviatile</taxon>
    </lineage>
</organism>
<dbReference type="EMBL" id="JBHFNS010000084">
    <property type="protein sequence ID" value="MFB2938084.1"/>
    <property type="molecule type" value="Genomic_DNA"/>
</dbReference>
<dbReference type="Proteomes" id="UP001576776">
    <property type="component" value="Unassembled WGS sequence"/>
</dbReference>
<dbReference type="InterPro" id="IPR010737">
    <property type="entry name" value="4-carb_acid_sugar_kinase_N"/>
</dbReference>
<feature type="domain" description="Four-carbon acid sugar kinase nucleotide binding" evidence="8">
    <location>
        <begin position="265"/>
        <end position="430"/>
    </location>
</feature>
<gene>
    <name evidence="9" type="ORF">ACE1B6_22785</name>
</gene>
<dbReference type="Gene3D" id="3.40.980.20">
    <property type="entry name" value="Four-carbon acid sugar kinase, nucleotide binding domain"/>
    <property type="match status" value="1"/>
</dbReference>
<dbReference type="InterPro" id="IPR037051">
    <property type="entry name" value="4-carb_acid_sugar_kinase_N_sf"/>
</dbReference>
<feature type="domain" description="Four-carbon acid sugar kinase N-terminal" evidence="7">
    <location>
        <begin position="7"/>
        <end position="241"/>
    </location>
</feature>
<comment type="caution">
    <text evidence="9">The sequence shown here is derived from an EMBL/GenBank/DDBJ whole genome shotgun (WGS) entry which is preliminary data.</text>
</comment>
<accession>A0ABV4YIS4</accession>
<proteinExistence type="inferred from homology"/>
<sequence>MSSKPKIIVLDDDPTGSQTVHSCLLLTRWDVDTLRLGLTDDSPIFFVLTNTRALTPEAAAQVTREVCHNLKIAIEAEKIQDFLVVSRSDSTLRGHYPVETDVIAEELGPFDAHFLVPAFFEGGRFTTDSVHYLIVNGSPTPVHQTEFAKDSVFAYHHSYLPMYVEEKTKGRISANTVERFLLKDIPKGSVDRLMQLSGNQCGVVDGETQADLNKFAADILTAASQGKRFLFRSAASILTALAALPPQPIAAEDMAEYVREGKPGAVIVGSHVKKTTEQLEKLLQEPGIVGIEVDVSHLLDESEAQRAALLEKTLQTVHNVHNEGKTPVVYTSRQELSFPDTETRLKFGVEVSSLLMDVVRGLPKDIGFLISKGGITSNDVLSTGLALTSARLLGQILAGCSMVRTPENHPQFPNLPVVLFPGNVGDADALATVYRRLSK</sequence>
<reference evidence="9 10" key="1">
    <citation type="submission" date="2024-09" db="EMBL/GenBank/DDBJ databases">
        <title>Floridaenema gen nov. (Aerosakkonemataceae, Aerosakkonematales ord. nov., Cyanobacteria) from benthic tropical and subtropical fresh waters, with the description of four new species.</title>
        <authorList>
            <person name="Moretto J.A."/>
            <person name="Berthold D.E."/>
            <person name="Lefler F.W."/>
            <person name="Huang I.-S."/>
            <person name="Laughinghouse H. IV."/>
        </authorList>
    </citation>
    <scope>NUCLEOTIDE SEQUENCE [LARGE SCALE GENOMIC DNA]</scope>
    <source>
        <strain evidence="9 10">BLCC-F154</strain>
    </source>
</reference>
<dbReference type="InterPro" id="IPR031475">
    <property type="entry name" value="NBD_C"/>
</dbReference>
<evidence type="ECO:0000259" key="8">
    <source>
        <dbReference type="Pfam" id="PF17042"/>
    </source>
</evidence>
<dbReference type="Pfam" id="PF17042">
    <property type="entry name" value="NBD_C"/>
    <property type="match status" value="1"/>
</dbReference>
<evidence type="ECO:0000256" key="2">
    <source>
        <dbReference type="ARBA" id="ARBA00022679"/>
    </source>
</evidence>
<keyword evidence="4 9" id="KW-0418">Kinase</keyword>
<evidence type="ECO:0000313" key="9">
    <source>
        <dbReference type="EMBL" id="MFB2938084.1"/>
    </source>
</evidence>
<keyword evidence="5" id="KW-0067">ATP-binding</keyword>
<evidence type="ECO:0000256" key="1">
    <source>
        <dbReference type="ARBA" id="ARBA00005715"/>
    </source>
</evidence>
<dbReference type="Gene3D" id="3.40.50.10840">
    <property type="entry name" value="Putative sugar-binding, N-terminal domain"/>
    <property type="match status" value="1"/>
</dbReference>
<comment type="similarity">
    <text evidence="1">Belongs to the four-carbon acid sugar kinase family.</text>
</comment>
<dbReference type="GO" id="GO:0016301">
    <property type="term" value="F:kinase activity"/>
    <property type="evidence" value="ECO:0007669"/>
    <property type="project" value="UniProtKB-KW"/>
</dbReference>
<evidence type="ECO:0000256" key="6">
    <source>
        <dbReference type="ARBA" id="ARBA00023277"/>
    </source>
</evidence>
<keyword evidence="10" id="KW-1185">Reference proteome</keyword>
<evidence type="ECO:0000259" key="7">
    <source>
        <dbReference type="Pfam" id="PF07005"/>
    </source>
</evidence>
<dbReference type="EC" id="2.7.1.-" evidence="9"/>
<dbReference type="RefSeq" id="WP_413259569.1">
    <property type="nucleotide sequence ID" value="NZ_JBHFNS010000084.1"/>
</dbReference>
<dbReference type="SUPFAM" id="SSF142764">
    <property type="entry name" value="YgbK-like"/>
    <property type="match status" value="1"/>
</dbReference>
<name>A0ABV4YIS4_9CYAN</name>
<keyword evidence="2 9" id="KW-0808">Transferase</keyword>
<protein>
    <submittedName>
        <fullName evidence="9">Four-carbon acid sugar kinase family protein</fullName>
        <ecNumber evidence="9">2.7.1.-</ecNumber>
    </submittedName>
</protein>